<dbReference type="SMART" id="SM00355">
    <property type="entry name" value="ZnF_C2H2"/>
    <property type="match status" value="13"/>
</dbReference>
<dbReference type="InterPro" id="IPR036236">
    <property type="entry name" value="Znf_C2H2_sf"/>
</dbReference>
<sequence length="655" mass="75272">METNLSEDKPSATVLVQKICSICSKPCDSSIFSENENNQLLQCFINLVNLSSSQKIVWKFGPHTKEVWSLCGEDNCVQFATQLVNLIQQLFNVKKEIRHSLKNLFEKWGPNCDGDVEEWSRELLGGFYNLDEKMLLDLSLNVEESLVSSNQEMAIISNLNQNLDNTIQIDYSNVFNYEGQKLDSSSSSENIIKSTAKRGTTGRRKTSGTQKTLRRINERKSVQASTTSGLKSCDKCEKQFNSATSLRTHKRAHVREGKSADGTFHCTHCSSIFLTLSNLKEHKSKEHEQLRDFCPICNKFMSKNFLQQHLHSHYMNNSTPVPVVDVFCVICTKPFSSALLLASHMDVHKGDYSCEVPICRKSFYSRTAKVKHVEFVHGEGEEQLDCQYCYQNFNPGSEDEFQRHIKNHEDQVIKRTYLCENCGSYFRSKKTLQTHLRLNHPKINNDSEEHKCQICEKSFLTPQRLKVHTQIHKNSASASPFTCPEPECGKVFSQKVSLDSHLMVHHSGKMRYKCTLCDHPGFTYSQGLRSHVYKHHNEMYTSGGKNHVCHVCYKNFVTEDELLLHVGNHEKLKCQLCSKQFKSMNHLKEHTLRHAAIRPFKCPQCPSKGYVRQAQLNEHMKKVHQDSELQQIQHHNNLISVQHLAERITYVIQIP</sequence>
<evidence type="ECO:0000256" key="2">
    <source>
        <dbReference type="ARBA" id="ARBA00022737"/>
    </source>
</evidence>
<evidence type="ECO:0000256" key="3">
    <source>
        <dbReference type="ARBA" id="ARBA00022771"/>
    </source>
</evidence>
<proteinExistence type="predicted"/>
<keyword evidence="8" id="KW-1185">Reference proteome</keyword>
<evidence type="ECO:0000313" key="7">
    <source>
        <dbReference type="EMBL" id="OXA59712.1"/>
    </source>
</evidence>
<dbReference type="PROSITE" id="PS00028">
    <property type="entry name" value="ZINC_FINGER_C2H2_1"/>
    <property type="match status" value="8"/>
</dbReference>
<feature type="domain" description="C2H2-type" evidence="6">
    <location>
        <begin position="326"/>
        <end position="353"/>
    </location>
</feature>
<organism evidence="7 8">
    <name type="scientific">Folsomia candida</name>
    <name type="common">Springtail</name>
    <dbReference type="NCBI Taxonomy" id="158441"/>
    <lineage>
        <taxon>Eukaryota</taxon>
        <taxon>Metazoa</taxon>
        <taxon>Ecdysozoa</taxon>
        <taxon>Arthropoda</taxon>
        <taxon>Hexapoda</taxon>
        <taxon>Collembola</taxon>
        <taxon>Entomobryomorpha</taxon>
        <taxon>Isotomoidea</taxon>
        <taxon>Isotomidae</taxon>
        <taxon>Proisotominae</taxon>
        <taxon>Folsomia</taxon>
    </lineage>
</organism>
<dbReference type="InterPro" id="IPR013087">
    <property type="entry name" value="Znf_C2H2_type"/>
</dbReference>
<dbReference type="OMA" id="HIVIHRN"/>
<dbReference type="EMBL" id="LNIX01000002">
    <property type="protein sequence ID" value="OXA59712.1"/>
    <property type="molecule type" value="Genomic_DNA"/>
</dbReference>
<dbReference type="SUPFAM" id="SSF57667">
    <property type="entry name" value="beta-beta-alpha zinc fingers"/>
    <property type="match status" value="6"/>
</dbReference>
<feature type="domain" description="C2H2-type" evidence="6">
    <location>
        <begin position="417"/>
        <end position="440"/>
    </location>
</feature>
<dbReference type="STRING" id="158441.A0A226EQ11"/>
<feature type="domain" description="C2H2-type" evidence="6">
    <location>
        <begin position="231"/>
        <end position="258"/>
    </location>
</feature>
<dbReference type="FunFam" id="3.30.160.60:FF:000100">
    <property type="entry name" value="Zinc finger 45-like"/>
    <property type="match status" value="1"/>
</dbReference>
<evidence type="ECO:0000313" key="8">
    <source>
        <dbReference type="Proteomes" id="UP000198287"/>
    </source>
</evidence>
<name>A0A226EQ11_FOLCA</name>
<feature type="domain" description="C2H2-type" evidence="6">
    <location>
        <begin position="481"/>
        <end position="511"/>
    </location>
</feature>
<accession>A0A226EQ11</accession>
<gene>
    <name evidence="7" type="ORF">Fcan01_04988</name>
</gene>
<dbReference type="Proteomes" id="UP000198287">
    <property type="component" value="Unassembled WGS sequence"/>
</dbReference>
<dbReference type="Gene3D" id="3.30.160.60">
    <property type="entry name" value="Classic Zinc Finger"/>
    <property type="match status" value="7"/>
</dbReference>
<dbReference type="PANTHER" id="PTHR24379:SF121">
    <property type="entry name" value="C2H2-TYPE DOMAIN-CONTAINING PROTEIN"/>
    <property type="match status" value="1"/>
</dbReference>
<dbReference type="Pfam" id="PF13912">
    <property type="entry name" value="zf-C2H2_6"/>
    <property type="match status" value="2"/>
</dbReference>
<reference evidence="7 8" key="1">
    <citation type="submission" date="2015-12" db="EMBL/GenBank/DDBJ databases">
        <title>The genome of Folsomia candida.</title>
        <authorList>
            <person name="Faddeeva A."/>
            <person name="Derks M.F."/>
            <person name="Anvar Y."/>
            <person name="Smit S."/>
            <person name="Van Straalen N."/>
            <person name="Roelofs D."/>
        </authorList>
    </citation>
    <scope>NUCLEOTIDE SEQUENCE [LARGE SCALE GENOMIC DNA]</scope>
    <source>
        <strain evidence="7 8">VU population</strain>
        <tissue evidence="7">Whole body</tissue>
    </source>
</reference>
<protein>
    <submittedName>
        <fullName evidence="7">Zinc finger protein 26</fullName>
    </submittedName>
</protein>
<evidence type="ECO:0000256" key="4">
    <source>
        <dbReference type="ARBA" id="ARBA00022833"/>
    </source>
</evidence>
<feature type="domain" description="C2H2-type" evidence="6">
    <location>
        <begin position="572"/>
        <end position="599"/>
    </location>
</feature>
<keyword evidence="2" id="KW-0677">Repeat</keyword>
<feature type="domain" description="C2H2-type" evidence="6">
    <location>
        <begin position="264"/>
        <end position="292"/>
    </location>
</feature>
<dbReference type="GO" id="GO:0008270">
    <property type="term" value="F:zinc ion binding"/>
    <property type="evidence" value="ECO:0007669"/>
    <property type="project" value="UniProtKB-KW"/>
</dbReference>
<comment type="caution">
    <text evidence="7">The sequence shown here is derived from an EMBL/GenBank/DDBJ whole genome shotgun (WGS) entry which is preliminary data.</text>
</comment>
<feature type="domain" description="C2H2-type" evidence="6">
    <location>
        <begin position="352"/>
        <end position="382"/>
    </location>
</feature>
<keyword evidence="4" id="KW-0862">Zinc</keyword>
<dbReference type="PROSITE" id="PS50157">
    <property type="entry name" value="ZINC_FINGER_C2H2_2"/>
    <property type="match status" value="8"/>
</dbReference>
<keyword evidence="3 5" id="KW-0863">Zinc-finger</keyword>
<dbReference type="Pfam" id="PF00096">
    <property type="entry name" value="zf-C2H2"/>
    <property type="match status" value="2"/>
</dbReference>
<dbReference type="PANTHER" id="PTHR24379">
    <property type="entry name" value="KRAB AND ZINC FINGER DOMAIN-CONTAINING"/>
    <property type="match status" value="1"/>
</dbReference>
<feature type="domain" description="C2H2-type" evidence="6">
    <location>
        <begin position="450"/>
        <end position="477"/>
    </location>
</feature>
<evidence type="ECO:0000256" key="5">
    <source>
        <dbReference type="PROSITE-ProRule" id="PRU00042"/>
    </source>
</evidence>
<evidence type="ECO:0000259" key="6">
    <source>
        <dbReference type="PROSITE" id="PS50157"/>
    </source>
</evidence>
<dbReference type="AlphaFoldDB" id="A0A226EQ11"/>
<evidence type="ECO:0000256" key="1">
    <source>
        <dbReference type="ARBA" id="ARBA00022723"/>
    </source>
</evidence>
<keyword evidence="1" id="KW-0479">Metal-binding</keyword>
<dbReference type="OrthoDB" id="4748970at2759"/>